<proteinExistence type="inferred from homology"/>
<dbReference type="CDD" id="cd23805">
    <property type="entry name" value="UBCc_UBE2T"/>
    <property type="match status" value="1"/>
</dbReference>
<dbReference type="PANTHER" id="PTHR24067">
    <property type="entry name" value="UBIQUITIN-CONJUGATING ENZYME E2"/>
    <property type="match status" value="1"/>
</dbReference>
<evidence type="ECO:0000259" key="6">
    <source>
        <dbReference type="PROSITE" id="PS50127"/>
    </source>
</evidence>
<dbReference type="SUPFAM" id="SSF54495">
    <property type="entry name" value="UBC-like"/>
    <property type="match status" value="1"/>
</dbReference>
<dbReference type="InterPro" id="IPR023313">
    <property type="entry name" value="UBQ-conjugating_AS"/>
</dbReference>
<dbReference type="SMART" id="SM00212">
    <property type="entry name" value="UBCc"/>
    <property type="match status" value="1"/>
</dbReference>
<accession>A0ABY8U949</accession>
<dbReference type="PROSITE" id="PS50127">
    <property type="entry name" value="UBC_2"/>
    <property type="match status" value="1"/>
</dbReference>
<evidence type="ECO:0000256" key="2">
    <source>
        <dbReference type="ARBA" id="ARBA00022786"/>
    </source>
</evidence>
<evidence type="ECO:0000256" key="5">
    <source>
        <dbReference type="SAM" id="MobiDB-lite"/>
    </source>
</evidence>
<evidence type="ECO:0000256" key="3">
    <source>
        <dbReference type="PROSITE-ProRule" id="PRU10133"/>
    </source>
</evidence>
<keyword evidence="4" id="KW-0067">ATP-binding</keyword>
<dbReference type="PROSITE" id="PS00183">
    <property type="entry name" value="UBC_1"/>
    <property type="match status" value="1"/>
</dbReference>
<name>A0ABY8U949_TETOB</name>
<evidence type="ECO:0000256" key="1">
    <source>
        <dbReference type="ARBA" id="ARBA00022679"/>
    </source>
</evidence>
<feature type="active site" description="Glycyl thioester intermediate" evidence="3">
    <location>
        <position position="80"/>
    </location>
</feature>
<keyword evidence="8" id="KW-1185">Reference proteome</keyword>
<organism evidence="7 8">
    <name type="scientific">Tetradesmus obliquus</name>
    <name type="common">Green alga</name>
    <name type="synonym">Acutodesmus obliquus</name>
    <dbReference type="NCBI Taxonomy" id="3088"/>
    <lineage>
        <taxon>Eukaryota</taxon>
        <taxon>Viridiplantae</taxon>
        <taxon>Chlorophyta</taxon>
        <taxon>core chlorophytes</taxon>
        <taxon>Chlorophyceae</taxon>
        <taxon>CS clade</taxon>
        <taxon>Sphaeropleales</taxon>
        <taxon>Scenedesmaceae</taxon>
        <taxon>Tetradesmus</taxon>
    </lineage>
</organism>
<reference evidence="7 8" key="1">
    <citation type="submission" date="2023-05" db="EMBL/GenBank/DDBJ databases">
        <title>A 100% complete, gapless, phased diploid assembly of the Scenedesmus obliquus UTEX 3031 genome.</title>
        <authorList>
            <person name="Biondi T.C."/>
            <person name="Hanschen E.R."/>
            <person name="Kwon T."/>
            <person name="Eng W."/>
            <person name="Kruse C.P.S."/>
            <person name="Koehler S.I."/>
            <person name="Kunde Y."/>
            <person name="Gleasner C.D."/>
            <person name="You Mak K.T."/>
            <person name="Polle J."/>
            <person name="Hovde B.T."/>
            <person name="Starkenburg S.R."/>
        </authorList>
    </citation>
    <scope>NUCLEOTIDE SEQUENCE [LARGE SCALE GENOMIC DNA]</scope>
    <source>
        <strain evidence="7 8">DOE0152z</strain>
    </source>
</reference>
<feature type="domain" description="UBC core" evidence="6">
    <location>
        <begin position="1"/>
        <end position="146"/>
    </location>
</feature>
<protein>
    <recommendedName>
        <fullName evidence="6">UBC core domain-containing protein</fullName>
    </recommendedName>
</protein>
<feature type="region of interest" description="Disordered" evidence="5">
    <location>
        <begin position="171"/>
        <end position="231"/>
    </location>
</feature>
<keyword evidence="2 4" id="KW-0833">Ubl conjugation pathway</keyword>
<gene>
    <name evidence="7" type="ORF">OEZ85_009379</name>
</gene>
<evidence type="ECO:0000256" key="4">
    <source>
        <dbReference type="RuleBase" id="RU362109"/>
    </source>
</evidence>
<comment type="similarity">
    <text evidence="4">Belongs to the ubiquitin-conjugating enzyme family.</text>
</comment>
<evidence type="ECO:0000313" key="7">
    <source>
        <dbReference type="EMBL" id="WIA17879.1"/>
    </source>
</evidence>
<dbReference type="Proteomes" id="UP001244341">
    <property type="component" value="Chromosome 9b"/>
</dbReference>
<dbReference type="InterPro" id="IPR000608">
    <property type="entry name" value="UBC"/>
</dbReference>
<dbReference type="EMBL" id="CP126216">
    <property type="protein sequence ID" value="WIA17879.1"/>
    <property type="molecule type" value="Genomic_DNA"/>
</dbReference>
<dbReference type="InterPro" id="IPR016135">
    <property type="entry name" value="UBQ-conjugating_enzyme/RWD"/>
</dbReference>
<feature type="region of interest" description="Disordered" evidence="5">
    <location>
        <begin position="1"/>
        <end position="34"/>
    </location>
</feature>
<feature type="compositionally biased region" description="Low complexity" evidence="5">
    <location>
        <begin position="184"/>
        <end position="223"/>
    </location>
</feature>
<sequence length="231" mass="25267">MAKELKKLERQPPPGVSAAPKGGSVRELDVQLQGPPDSPYELGLFKLSVAVPDRYPFEPPKVQFTTPVYHPNIDAQGRICLDYLNMPPKGSWGPAMDLYRVLVAIRQLLAEPNPRDPLEVAIAEEYVSQPEVFKAKARQHVARYATPQAAAAAAAAAATAAAAIQQMQGSDAAAVQDKSHDSQRGSQGEQQQQQEQAKCSQQQEQSQGQRQQTQSDQQQQQQQTLEDDTKG</sequence>
<dbReference type="Pfam" id="PF00179">
    <property type="entry name" value="UQ_con"/>
    <property type="match status" value="1"/>
</dbReference>
<evidence type="ECO:0000313" key="8">
    <source>
        <dbReference type="Proteomes" id="UP001244341"/>
    </source>
</evidence>
<keyword evidence="4" id="KW-0547">Nucleotide-binding</keyword>
<feature type="compositionally biased region" description="Basic and acidic residues" evidence="5">
    <location>
        <begin position="1"/>
        <end position="10"/>
    </location>
</feature>
<dbReference type="InterPro" id="IPR050113">
    <property type="entry name" value="Ub_conjugating_enzyme"/>
</dbReference>
<dbReference type="Gene3D" id="3.10.110.10">
    <property type="entry name" value="Ubiquitin Conjugating Enzyme"/>
    <property type="match status" value="1"/>
</dbReference>
<keyword evidence="1" id="KW-0808">Transferase</keyword>